<organism evidence="2 3">
    <name type="scientific">Liparis tanakae</name>
    <name type="common">Tanaka's snailfish</name>
    <dbReference type="NCBI Taxonomy" id="230148"/>
    <lineage>
        <taxon>Eukaryota</taxon>
        <taxon>Metazoa</taxon>
        <taxon>Chordata</taxon>
        <taxon>Craniata</taxon>
        <taxon>Vertebrata</taxon>
        <taxon>Euteleostomi</taxon>
        <taxon>Actinopterygii</taxon>
        <taxon>Neopterygii</taxon>
        <taxon>Teleostei</taxon>
        <taxon>Neoteleostei</taxon>
        <taxon>Acanthomorphata</taxon>
        <taxon>Eupercaria</taxon>
        <taxon>Perciformes</taxon>
        <taxon>Cottioidei</taxon>
        <taxon>Cottales</taxon>
        <taxon>Liparidae</taxon>
        <taxon>Liparis</taxon>
    </lineage>
</organism>
<accession>A0A4Z2HHE9</accession>
<feature type="compositionally biased region" description="Basic and acidic residues" evidence="1">
    <location>
        <begin position="63"/>
        <end position="84"/>
    </location>
</feature>
<dbReference type="EMBL" id="SRLO01000255">
    <property type="protein sequence ID" value="TNN64314.1"/>
    <property type="molecule type" value="Genomic_DNA"/>
</dbReference>
<dbReference type="Proteomes" id="UP000314294">
    <property type="component" value="Unassembled WGS sequence"/>
</dbReference>
<feature type="region of interest" description="Disordered" evidence="1">
    <location>
        <begin position="1"/>
        <end position="112"/>
    </location>
</feature>
<evidence type="ECO:0000313" key="2">
    <source>
        <dbReference type="EMBL" id="TNN64314.1"/>
    </source>
</evidence>
<name>A0A4Z2HHE9_9TELE</name>
<protein>
    <submittedName>
        <fullName evidence="2">Uncharacterized protein</fullName>
    </submittedName>
</protein>
<proteinExistence type="predicted"/>
<feature type="compositionally biased region" description="Polar residues" evidence="1">
    <location>
        <begin position="1"/>
        <end position="18"/>
    </location>
</feature>
<evidence type="ECO:0000313" key="3">
    <source>
        <dbReference type="Proteomes" id="UP000314294"/>
    </source>
</evidence>
<comment type="caution">
    <text evidence="2">The sequence shown here is derived from an EMBL/GenBank/DDBJ whole genome shotgun (WGS) entry which is preliminary data.</text>
</comment>
<reference evidence="2 3" key="1">
    <citation type="submission" date="2019-03" db="EMBL/GenBank/DDBJ databases">
        <title>First draft genome of Liparis tanakae, snailfish: a comprehensive survey of snailfish specific genes.</title>
        <authorList>
            <person name="Kim W."/>
            <person name="Song I."/>
            <person name="Jeong J.-H."/>
            <person name="Kim D."/>
            <person name="Kim S."/>
            <person name="Ryu S."/>
            <person name="Song J.Y."/>
            <person name="Lee S.K."/>
        </authorList>
    </citation>
    <scope>NUCLEOTIDE SEQUENCE [LARGE SCALE GENOMIC DNA]</scope>
    <source>
        <tissue evidence="2">Muscle</tissue>
    </source>
</reference>
<dbReference type="AlphaFoldDB" id="A0A4Z2HHE9"/>
<sequence>MGRPYTSVNTQCSGNSPRIWTWTMHPGTGSQSRRYDLEHPGAATRQQHISKDGPLQPLTFGDDVQHHGERGERSDHVEQGHRVLDGQTRLPRPVVETPDQQGHEEGLEAVDQ</sequence>
<gene>
    <name evidence="2" type="ORF">EYF80_025444</name>
</gene>
<keyword evidence="3" id="KW-1185">Reference proteome</keyword>
<evidence type="ECO:0000256" key="1">
    <source>
        <dbReference type="SAM" id="MobiDB-lite"/>
    </source>
</evidence>